<keyword evidence="5" id="KW-1185">Reference proteome</keyword>
<reference evidence="4 5" key="1">
    <citation type="journal article" date="2018" name="Cell">
        <title>The Chara Genome: Secondary Complexity and Implications for Plant Terrestrialization.</title>
        <authorList>
            <person name="Nishiyama T."/>
            <person name="Sakayama H."/>
            <person name="Vries J.D."/>
            <person name="Buschmann H."/>
            <person name="Saint-Marcoux D."/>
            <person name="Ullrich K.K."/>
            <person name="Haas F.B."/>
            <person name="Vanderstraeten L."/>
            <person name="Becker D."/>
            <person name="Lang D."/>
            <person name="Vosolsobe S."/>
            <person name="Rombauts S."/>
            <person name="Wilhelmsson P.K.I."/>
            <person name="Janitza P."/>
            <person name="Kern R."/>
            <person name="Heyl A."/>
            <person name="Rumpler F."/>
            <person name="Villalobos L.I.A.C."/>
            <person name="Clay J.M."/>
            <person name="Skokan R."/>
            <person name="Toyoda A."/>
            <person name="Suzuki Y."/>
            <person name="Kagoshima H."/>
            <person name="Schijlen E."/>
            <person name="Tajeshwar N."/>
            <person name="Catarino B."/>
            <person name="Hetherington A.J."/>
            <person name="Saltykova A."/>
            <person name="Bonnot C."/>
            <person name="Breuninger H."/>
            <person name="Symeonidi A."/>
            <person name="Radhakrishnan G.V."/>
            <person name="Van Nieuwerburgh F."/>
            <person name="Deforce D."/>
            <person name="Chang C."/>
            <person name="Karol K.G."/>
            <person name="Hedrich R."/>
            <person name="Ulvskov P."/>
            <person name="Glockner G."/>
            <person name="Delwiche C.F."/>
            <person name="Petrasek J."/>
            <person name="Van de Peer Y."/>
            <person name="Friml J."/>
            <person name="Beilby M."/>
            <person name="Dolan L."/>
            <person name="Kohara Y."/>
            <person name="Sugano S."/>
            <person name="Fujiyama A."/>
            <person name="Delaux P.-M."/>
            <person name="Quint M."/>
            <person name="TheiBen G."/>
            <person name="Hagemann M."/>
            <person name="Harholt J."/>
            <person name="Dunand C."/>
            <person name="Zachgo S."/>
            <person name="Langdale J."/>
            <person name="Maumus F."/>
            <person name="Straeten D.V.D."/>
            <person name="Gould S.B."/>
            <person name="Rensing S.A."/>
        </authorList>
    </citation>
    <scope>NUCLEOTIDE SEQUENCE [LARGE SCALE GENOMIC DNA]</scope>
    <source>
        <strain evidence="4 5">S276</strain>
    </source>
</reference>
<dbReference type="Proteomes" id="UP000265515">
    <property type="component" value="Unassembled WGS sequence"/>
</dbReference>
<name>A0A388MF72_CHABU</name>
<comment type="caution">
    <text evidence="4">The sequence shown here is derived from an EMBL/GenBank/DDBJ whole genome shotgun (WGS) entry which is preliminary data.</text>
</comment>
<evidence type="ECO:0000313" key="4">
    <source>
        <dbReference type="EMBL" id="GBG93216.1"/>
    </source>
</evidence>
<dbReference type="AlphaFoldDB" id="A0A388MF72"/>
<dbReference type="EMBL" id="BFEA01001301">
    <property type="protein sequence ID" value="GBG93216.1"/>
    <property type="molecule type" value="Genomic_DNA"/>
</dbReference>
<evidence type="ECO:0000256" key="2">
    <source>
        <dbReference type="ARBA" id="ARBA00022737"/>
    </source>
</evidence>
<evidence type="ECO:0000256" key="1">
    <source>
        <dbReference type="ARBA" id="ARBA00022614"/>
    </source>
</evidence>
<dbReference type="Gramene" id="GBG93216">
    <property type="protein sequence ID" value="GBG93216"/>
    <property type="gene ID" value="CBR_g60775"/>
</dbReference>
<organism evidence="4 5">
    <name type="scientific">Chara braunii</name>
    <name type="common">Braun's stonewort</name>
    <dbReference type="NCBI Taxonomy" id="69332"/>
    <lineage>
        <taxon>Eukaryota</taxon>
        <taxon>Viridiplantae</taxon>
        <taxon>Streptophyta</taxon>
        <taxon>Charophyceae</taxon>
        <taxon>Charales</taxon>
        <taxon>Characeae</taxon>
        <taxon>Chara</taxon>
    </lineage>
</organism>
<keyword evidence="2" id="KW-0677">Repeat</keyword>
<evidence type="ECO:0000313" key="5">
    <source>
        <dbReference type="Proteomes" id="UP000265515"/>
    </source>
</evidence>
<gene>
    <name evidence="4" type="ORF">CBR_g60775</name>
</gene>
<dbReference type="Pfam" id="PF08263">
    <property type="entry name" value="LRRNT_2"/>
    <property type="match status" value="1"/>
</dbReference>
<keyword evidence="1" id="KW-0433">Leucine-rich repeat</keyword>
<evidence type="ECO:0000259" key="3">
    <source>
        <dbReference type="Pfam" id="PF08263"/>
    </source>
</evidence>
<feature type="domain" description="Leucine-rich repeat-containing N-terminal plant-type" evidence="3">
    <location>
        <begin position="144"/>
        <end position="178"/>
    </location>
</feature>
<protein>
    <recommendedName>
        <fullName evidence="3">Leucine-rich repeat-containing N-terminal plant-type domain-containing protein</fullName>
    </recommendedName>
</protein>
<dbReference type="InterPro" id="IPR013210">
    <property type="entry name" value="LRR_N_plant-typ"/>
</dbReference>
<sequence length="186" mass="19693">MLIFVRPSVLCRGGARLVDGHARAHAFLDVILISVSGEACVGSWRLLSSVVDVGGTEVNERLESSPLGSLVSVKRHKSMISIFISSNSLPAYAKAPHTLAGRRAASRQPGSGMMELIGAPLVVSLFTLLLMSRCSAQNPEMVTLRAAMKSWTNGAAVLGSSWNAGDNPCVGWTGVECNENNKVDTL</sequence>
<accession>A0A388MF72</accession>
<proteinExistence type="predicted"/>